<comment type="caution">
    <text evidence="3">The sequence shown here is derived from an EMBL/GenBank/DDBJ whole genome shotgun (WGS) entry which is preliminary data.</text>
</comment>
<gene>
    <name evidence="3" type="ORF">HNR68_000236</name>
</gene>
<name>A0A853ACN0_9PSEU</name>
<reference evidence="3 4" key="1">
    <citation type="submission" date="2020-07" db="EMBL/GenBank/DDBJ databases">
        <title>Sequencing the genomes of 1000 actinobacteria strains.</title>
        <authorList>
            <person name="Klenk H.-P."/>
        </authorList>
    </citation>
    <scope>NUCLEOTIDE SEQUENCE [LARGE SCALE GENOMIC DNA]</scope>
    <source>
        <strain evidence="3 4">DSM 44065</strain>
    </source>
</reference>
<keyword evidence="2" id="KW-0812">Transmembrane</keyword>
<feature type="compositionally biased region" description="Low complexity" evidence="1">
    <location>
        <begin position="1"/>
        <end position="17"/>
    </location>
</feature>
<evidence type="ECO:0000313" key="3">
    <source>
        <dbReference type="EMBL" id="NYI81606.1"/>
    </source>
</evidence>
<feature type="compositionally biased region" description="Gly residues" evidence="1">
    <location>
        <begin position="41"/>
        <end position="51"/>
    </location>
</feature>
<keyword evidence="4" id="KW-1185">Reference proteome</keyword>
<sequence>MTHPQQFGQYPQQQQPQWGPPPQVPPQGAPAGAPPMPPQGGYPGGQPQGFPGGPPPQAPKGNGVVQKVLGLVGTVVVGIIVVVVVALLRTVDGGGIAVGECIDLTNPSTTAPEWETAPCGSPQSDFKVAKQLDGMKSCGSDYDSLTKSGDYTMCMVPDVSVGDCLTAPALDISTKVPCSDPDAAQQVTTAVNNSSGEAACREDSEQYLTWDEPPLTVCVKSV</sequence>
<feature type="transmembrane region" description="Helical" evidence="2">
    <location>
        <begin position="68"/>
        <end position="88"/>
    </location>
</feature>
<evidence type="ECO:0000256" key="1">
    <source>
        <dbReference type="SAM" id="MobiDB-lite"/>
    </source>
</evidence>
<organism evidence="3 4">
    <name type="scientific">Saccharopolyspora hordei</name>
    <dbReference type="NCBI Taxonomy" id="1838"/>
    <lineage>
        <taxon>Bacteria</taxon>
        <taxon>Bacillati</taxon>
        <taxon>Actinomycetota</taxon>
        <taxon>Actinomycetes</taxon>
        <taxon>Pseudonocardiales</taxon>
        <taxon>Pseudonocardiaceae</taxon>
        <taxon>Saccharopolyspora</taxon>
    </lineage>
</organism>
<dbReference type="RefSeq" id="WP_179716755.1">
    <property type="nucleotide sequence ID" value="NZ_BAABFH010000001.1"/>
</dbReference>
<dbReference type="Proteomes" id="UP000587002">
    <property type="component" value="Unassembled WGS sequence"/>
</dbReference>
<protein>
    <submittedName>
        <fullName evidence="3">Uncharacterized protein</fullName>
    </submittedName>
</protein>
<keyword evidence="2" id="KW-1133">Transmembrane helix</keyword>
<keyword evidence="2" id="KW-0472">Membrane</keyword>
<feature type="region of interest" description="Disordered" evidence="1">
    <location>
        <begin position="1"/>
        <end position="61"/>
    </location>
</feature>
<dbReference type="AlphaFoldDB" id="A0A853ACN0"/>
<accession>A0A853ACN0</accession>
<feature type="compositionally biased region" description="Pro residues" evidence="1">
    <location>
        <begin position="18"/>
        <end position="40"/>
    </location>
</feature>
<proteinExistence type="predicted"/>
<evidence type="ECO:0000256" key="2">
    <source>
        <dbReference type="SAM" id="Phobius"/>
    </source>
</evidence>
<evidence type="ECO:0000313" key="4">
    <source>
        <dbReference type="Proteomes" id="UP000587002"/>
    </source>
</evidence>
<dbReference type="EMBL" id="JACCFJ010000001">
    <property type="protein sequence ID" value="NYI81606.1"/>
    <property type="molecule type" value="Genomic_DNA"/>
</dbReference>